<dbReference type="AlphaFoldDB" id="A0A6J4JLD6"/>
<name>A0A6J4JLD6_9ACTN</name>
<organism evidence="2">
    <name type="scientific">uncultured Blastococcus sp</name>
    <dbReference type="NCBI Taxonomy" id="217144"/>
    <lineage>
        <taxon>Bacteria</taxon>
        <taxon>Bacillati</taxon>
        <taxon>Actinomycetota</taxon>
        <taxon>Actinomycetes</taxon>
        <taxon>Geodermatophilales</taxon>
        <taxon>Geodermatophilaceae</taxon>
        <taxon>Blastococcus</taxon>
        <taxon>environmental samples</taxon>
    </lineage>
</organism>
<sequence length="85" mass="9041">DRSAPARHARRHRPGRHRAPRRARGGPGQGGVAGRPRHPGRQGPGRHRAGRSPQPAPPAARGAPVRERPGRRRGPGPGHRTAAVL</sequence>
<dbReference type="EMBL" id="CADCTI010000310">
    <property type="protein sequence ID" value="CAA9281594.1"/>
    <property type="molecule type" value="Genomic_DNA"/>
</dbReference>
<accession>A0A6J4JLD6</accession>
<feature type="non-terminal residue" evidence="2">
    <location>
        <position position="1"/>
    </location>
</feature>
<feature type="non-terminal residue" evidence="2">
    <location>
        <position position="85"/>
    </location>
</feature>
<evidence type="ECO:0000313" key="2">
    <source>
        <dbReference type="EMBL" id="CAA9281594.1"/>
    </source>
</evidence>
<feature type="region of interest" description="Disordered" evidence="1">
    <location>
        <begin position="1"/>
        <end position="85"/>
    </location>
</feature>
<feature type="compositionally biased region" description="Basic residues" evidence="1">
    <location>
        <begin position="35"/>
        <end position="50"/>
    </location>
</feature>
<proteinExistence type="predicted"/>
<gene>
    <name evidence="2" type="ORF">AVDCRST_MAG57-3888</name>
</gene>
<protein>
    <submittedName>
        <fullName evidence="2">Uncharacterized protein</fullName>
    </submittedName>
</protein>
<reference evidence="2" key="1">
    <citation type="submission" date="2020-02" db="EMBL/GenBank/DDBJ databases">
        <authorList>
            <person name="Meier V. D."/>
        </authorList>
    </citation>
    <scope>NUCLEOTIDE SEQUENCE</scope>
    <source>
        <strain evidence="2">AVDCRST_MAG57</strain>
    </source>
</reference>
<feature type="compositionally biased region" description="Basic residues" evidence="1">
    <location>
        <begin position="1"/>
        <end position="24"/>
    </location>
</feature>
<evidence type="ECO:0000256" key="1">
    <source>
        <dbReference type="SAM" id="MobiDB-lite"/>
    </source>
</evidence>